<dbReference type="InterPro" id="IPR036390">
    <property type="entry name" value="WH_DNA-bd_sf"/>
</dbReference>
<evidence type="ECO:0000313" key="2">
    <source>
        <dbReference type="Proteomes" id="UP001240171"/>
    </source>
</evidence>
<proteinExistence type="predicted"/>
<dbReference type="EMBL" id="JAUQTB010000001">
    <property type="protein sequence ID" value="MDO7904895.1"/>
    <property type="molecule type" value="Genomic_DNA"/>
</dbReference>
<dbReference type="Proteomes" id="UP001240171">
    <property type="component" value="Unassembled WGS sequence"/>
</dbReference>
<sequence length="306" mass="35260">MGYEVRVDSTPIYELLGSFLVYATKKWVRNLDLGFEFIETADQLLDSSMKSEISQSAFWPFADYDTLYAWAINRPAHIMEAEQYIDYAASAPEAELLAAASPLLPNLQLEDVMRIRRAYLPLLKHWYIRYFANIEQSMRHLSEEDAAEKQLLLTKMAPEDLVEYATSGLVVRDLEGISSVVLFPTVHNRPINTYCFYKGVLFIQYPVELSEEDAEQPPVILSRLTFAVNDLDRLRLLRFLGKEPKSLDQMIEHMNLTEDVLTSHLMVLRTAGMLRIHLDLESHDKYNIRPEGLGDLQMFLESYIGL</sequence>
<dbReference type="SUPFAM" id="SSF46785">
    <property type="entry name" value="Winged helix' DNA-binding domain"/>
    <property type="match status" value="1"/>
</dbReference>
<reference evidence="1 2" key="1">
    <citation type="submission" date="2023-07" db="EMBL/GenBank/DDBJ databases">
        <title>Paenibacillus sp. JX-17 nov. isolated from soil.</title>
        <authorList>
            <person name="Wan Y."/>
            <person name="Liu B."/>
        </authorList>
    </citation>
    <scope>NUCLEOTIDE SEQUENCE [LARGE SCALE GENOMIC DNA]</scope>
    <source>
        <strain evidence="1 2">JX-17</strain>
    </source>
</reference>
<accession>A0ABT9C6K9</accession>
<protein>
    <submittedName>
        <fullName evidence="1">ArsR family transcriptional regulator</fullName>
    </submittedName>
</protein>
<keyword evidence="2" id="KW-1185">Reference proteome</keyword>
<comment type="caution">
    <text evidence="1">The sequence shown here is derived from an EMBL/GenBank/DDBJ whole genome shotgun (WGS) entry which is preliminary data.</text>
</comment>
<organism evidence="1 2">
    <name type="scientific">Paenibacillus lacisoli</name>
    <dbReference type="NCBI Taxonomy" id="3064525"/>
    <lineage>
        <taxon>Bacteria</taxon>
        <taxon>Bacillati</taxon>
        <taxon>Bacillota</taxon>
        <taxon>Bacilli</taxon>
        <taxon>Bacillales</taxon>
        <taxon>Paenibacillaceae</taxon>
        <taxon>Paenibacillus</taxon>
    </lineage>
</organism>
<dbReference type="RefSeq" id="WP_305022093.1">
    <property type="nucleotide sequence ID" value="NZ_JAUQTB010000001.1"/>
</dbReference>
<gene>
    <name evidence="1" type="ORF">Q5741_00540</name>
</gene>
<dbReference type="InterPro" id="IPR036388">
    <property type="entry name" value="WH-like_DNA-bd_sf"/>
</dbReference>
<evidence type="ECO:0000313" key="1">
    <source>
        <dbReference type="EMBL" id="MDO7904895.1"/>
    </source>
</evidence>
<dbReference type="Gene3D" id="1.10.10.10">
    <property type="entry name" value="Winged helix-like DNA-binding domain superfamily/Winged helix DNA-binding domain"/>
    <property type="match status" value="1"/>
</dbReference>
<name>A0ABT9C6K9_9BACL</name>